<feature type="domain" description="DUF5118" evidence="5">
    <location>
        <begin position="60"/>
        <end position="109"/>
    </location>
</feature>
<protein>
    <recommendedName>
        <fullName evidence="8">Glutaminyl-tRNA synthetase</fullName>
    </recommendedName>
</protein>
<dbReference type="Pfam" id="PF16313">
    <property type="entry name" value="DUF4953"/>
    <property type="match status" value="1"/>
</dbReference>
<evidence type="ECO:0000256" key="1">
    <source>
        <dbReference type="SAM" id="MobiDB-lite"/>
    </source>
</evidence>
<evidence type="ECO:0000259" key="5">
    <source>
        <dbReference type="Pfam" id="PF17162"/>
    </source>
</evidence>
<proteinExistence type="predicted"/>
<dbReference type="InterPro" id="IPR033413">
    <property type="entry name" value="DUF5117"/>
</dbReference>
<evidence type="ECO:0000256" key="2">
    <source>
        <dbReference type="SAM" id="SignalP"/>
    </source>
</evidence>
<keyword evidence="7" id="KW-1185">Reference proteome</keyword>
<sequence length="867" mass="96733">MTKKLNQGLYASMIAAAVFAASCASKKHAAQQVTLKTSSTPGGGSTATAMLGGAPKKEGIKKFSDIITPKTKADKGLFTTYKVDGKYYYEIPDSLLNREMLVVTRFVKTPANLKTFGLQYGGEEVNDQVWKWERHDKQVMIRVPSYSLKADSTTDMYEAVKNSNIDAVLASFDVKAYNKDTTGVLIDVTDFYNGDVTATGIPDPIKKAYKISAVDASRSYIDTIKSFPINTEVRTLKTYRAAESPTDNSTAAITFELNTSMLLLPKVPMKARLMDSRVGYFGQRQTDYGTGAQKSEVTAYIHRWKLEPKDPAAYARGELVEPKKQIVYYIDPATPKKWVPYLIMGINDWNKAFEAAGFKNAIIGKPAPTAKEDPEFSTEDARYSVVRYFASDVQNAYGPHISDPRTGEILESHVGWYHNVMSLVHDWYMVQTAAVNPNARAPKFTDEQMGQLIRFVSSHEIGHTLGLPHNFGSSYAYKVDSLRSKHFTDTHGTAPSIMDYARFNYIAQPGDGVTHLYPQIGEYDDWAIKWGYSWFPGNKTPEQEKETLNVWTKERAGNPLYYYGRQGTSIDPRLQNEDLGDNAMTASTYGIANLKRILPNLEKWTFQKGEDFDDLQEMYGQVLTQYNRYMGHVITNVGGMSENFKTYDQKGAVYTFIAKDRQHEALVFLNKQLFATPTWLINNEELSKFDNGVMLNRIKAVQVNTLGAVLSSNRLARMYDNEGKNGAAAYTVADLFNDLRVGIFNAGKPDAFKRNLQRGYVEQLKGLLNEDVSRTFPGATSAQLASMGLTPINTALSDIKPMVRAELKRIDTGLPKGGDAITAAHYADLHLRIKETLNPTHPVINFPAAPAPGRGVQDDEKTSEIEF</sequence>
<feature type="domain" description="DUF5117" evidence="4">
    <location>
        <begin position="122"/>
        <end position="309"/>
    </location>
</feature>
<evidence type="ECO:0000259" key="4">
    <source>
        <dbReference type="Pfam" id="PF17148"/>
    </source>
</evidence>
<feature type="chain" id="PRO_5010163193" description="Glutaminyl-tRNA synthetase" evidence="2">
    <location>
        <begin position="21"/>
        <end position="867"/>
    </location>
</feature>
<dbReference type="RefSeq" id="WP_074491594.1">
    <property type="nucleotide sequence ID" value="NZ_FPAM01000023.1"/>
</dbReference>
<feature type="compositionally biased region" description="Basic and acidic residues" evidence="1">
    <location>
        <begin position="856"/>
        <end position="867"/>
    </location>
</feature>
<dbReference type="CDD" id="cd04276">
    <property type="entry name" value="ZnMc_MMP_like_2"/>
    <property type="match status" value="1"/>
</dbReference>
<feature type="domain" description="EcxA zinc-binding" evidence="3">
    <location>
        <begin position="443"/>
        <end position="746"/>
    </location>
</feature>
<gene>
    <name evidence="6" type="ORF">RG47T_4431</name>
</gene>
<evidence type="ECO:0000259" key="3">
    <source>
        <dbReference type="Pfam" id="PF16313"/>
    </source>
</evidence>
<dbReference type="SUPFAM" id="SSF55486">
    <property type="entry name" value="Metalloproteases ('zincins'), catalytic domain"/>
    <property type="match status" value="1"/>
</dbReference>
<evidence type="ECO:0000313" key="6">
    <source>
        <dbReference type="EMBL" id="OKS88953.1"/>
    </source>
</evidence>
<keyword evidence="2" id="KW-0732">Signal</keyword>
<feature type="signal peptide" evidence="2">
    <location>
        <begin position="1"/>
        <end position="20"/>
    </location>
</feature>
<organism evidence="6 7">
    <name type="scientific">Mucilaginibacter polytrichastri</name>
    <dbReference type="NCBI Taxonomy" id="1302689"/>
    <lineage>
        <taxon>Bacteria</taxon>
        <taxon>Pseudomonadati</taxon>
        <taxon>Bacteroidota</taxon>
        <taxon>Sphingobacteriia</taxon>
        <taxon>Sphingobacteriales</taxon>
        <taxon>Sphingobacteriaceae</taxon>
        <taxon>Mucilaginibacter</taxon>
    </lineage>
</organism>
<dbReference type="InterPro" id="IPR024079">
    <property type="entry name" value="MetalloPept_cat_dom_sf"/>
</dbReference>
<dbReference type="AlphaFoldDB" id="A0A1Q6A4N5"/>
<dbReference type="InterPro" id="IPR032534">
    <property type="entry name" value="EcxA_zinc-bd"/>
</dbReference>
<dbReference type="Pfam" id="PF17162">
    <property type="entry name" value="DUF5118"/>
    <property type="match status" value="1"/>
</dbReference>
<evidence type="ECO:0000313" key="7">
    <source>
        <dbReference type="Proteomes" id="UP000186720"/>
    </source>
</evidence>
<reference evidence="6 7" key="1">
    <citation type="submission" date="2016-11" db="EMBL/GenBank/DDBJ databases">
        <title>Whole Genome Sequencing of Mucilaginibacter polytrichastri RG4-7(T) isolated from the moss sample.</title>
        <authorList>
            <person name="Li Y."/>
        </authorList>
    </citation>
    <scope>NUCLEOTIDE SEQUENCE [LARGE SCALE GENOMIC DNA]</scope>
    <source>
        <strain evidence="6 7">RG4-7</strain>
    </source>
</reference>
<evidence type="ECO:0008006" key="8">
    <source>
        <dbReference type="Google" id="ProtNLM"/>
    </source>
</evidence>
<dbReference type="GO" id="GO:0008237">
    <property type="term" value="F:metallopeptidase activity"/>
    <property type="evidence" value="ECO:0007669"/>
    <property type="project" value="InterPro"/>
</dbReference>
<dbReference type="PANTHER" id="PTHR38478">
    <property type="entry name" value="PEPTIDASE M1A AND M12B"/>
    <property type="match status" value="1"/>
</dbReference>
<dbReference type="PROSITE" id="PS51257">
    <property type="entry name" value="PROKAR_LIPOPROTEIN"/>
    <property type="match status" value="1"/>
</dbReference>
<dbReference type="InterPro" id="IPR033428">
    <property type="entry name" value="DUF5118"/>
</dbReference>
<accession>A0A1Q6A4N5</accession>
<name>A0A1Q6A4N5_9SPHI</name>
<dbReference type="STRING" id="1302689.RG47T_4431"/>
<dbReference type="EMBL" id="MPPL01000001">
    <property type="protein sequence ID" value="OKS88953.1"/>
    <property type="molecule type" value="Genomic_DNA"/>
</dbReference>
<comment type="caution">
    <text evidence="6">The sequence shown here is derived from an EMBL/GenBank/DDBJ whole genome shotgun (WGS) entry which is preliminary data.</text>
</comment>
<dbReference type="Gene3D" id="3.40.390.10">
    <property type="entry name" value="Collagenase (Catalytic Domain)"/>
    <property type="match status" value="1"/>
</dbReference>
<dbReference type="Pfam" id="PF17148">
    <property type="entry name" value="DUF5117"/>
    <property type="match status" value="1"/>
</dbReference>
<feature type="region of interest" description="Disordered" evidence="1">
    <location>
        <begin position="845"/>
        <end position="867"/>
    </location>
</feature>
<dbReference type="InterPro" id="IPR034032">
    <property type="entry name" value="Zn_MMP-like_bac"/>
</dbReference>
<dbReference type="Proteomes" id="UP000186720">
    <property type="component" value="Unassembled WGS sequence"/>
</dbReference>
<dbReference type="PANTHER" id="PTHR38478:SF1">
    <property type="entry name" value="ZINC DEPENDENT METALLOPROTEASE DOMAIN LIPOPROTEIN"/>
    <property type="match status" value="1"/>
</dbReference>